<dbReference type="AlphaFoldDB" id="A0A542XE23"/>
<dbReference type="Pfam" id="PF14907">
    <property type="entry name" value="NTP_transf_5"/>
    <property type="match status" value="1"/>
</dbReference>
<proteinExistence type="predicted"/>
<keyword evidence="1" id="KW-0808">Transferase</keyword>
<dbReference type="EMBL" id="VFOK01000001">
    <property type="protein sequence ID" value="TQL34078.1"/>
    <property type="molecule type" value="Genomic_DNA"/>
</dbReference>
<gene>
    <name evidence="1" type="ORF">FB554_2236</name>
</gene>
<reference evidence="1 2" key="1">
    <citation type="submission" date="2019-06" db="EMBL/GenBank/DDBJ databases">
        <title>Sequencing the genomes of 1000 actinobacteria strains.</title>
        <authorList>
            <person name="Klenk H.-P."/>
        </authorList>
    </citation>
    <scope>NUCLEOTIDE SEQUENCE [LARGE SCALE GENOMIC DNA]</scope>
    <source>
        <strain evidence="1 2">DSM 24617</strain>
    </source>
</reference>
<dbReference type="RefSeq" id="WP_170206854.1">
    <property type="nucleotide sequence ID" value="NZ_CAJTBP010000001.1"/>
</dbReference>
<dbReference type="InterPro" id="IPR039498">
    <property type="entry name" value="NTP_transf_5"/>
</dbReference>
<dbReference type="Proteomes" id="UP000318336">
    <property type="component" value="Unassembled WGS sequence"/>
</dbReference>
<accession>A0A542XE23</accession>
<protein>
    <submittedName>
        <fullName evidence="1">Putative nucleotidyltransferase-like protein</fullName>
    </submittedName>
</protein>
<name>A0A542XE23_9MICO</name>
<evidence type="ECO:0000313" key="2">
    <source>
        <dbReference type="Proteomes" id="UP000318336"/>
    </source>
</evidence>
<organism evidence="1 2">
    <name type="scientific">Barrientosiimonas humi</name>
    <dbReference type="NCBI Taxonomy" id="999931"/>
    <lineage>
        <taxon>Bacteria</taxon>
        <taxon>Bacillati</taxon>
        <taxon>Actinomycetota</taxon>
        <taxon>Actinomycetes</taxon>
        <taxon>Micrococcales</taxon>
        <taxon>Dermacoccaceae</taxon>
        <taxon>Barrientosiimonas</taxon>
    </lineage>
</organism>
<dbReference type="GO" id="GO:0016740">
    <property type="term" value="F:transferase activity"/>
    <property type="evidence" value="ECO:0007669"/>
    <property type="project" value="UniProtKB-KW"/>
</dbReference>
<keyword evidence="2" id="KW-1185">Reference proteome</keyword>
<evidence type="ECO:0000313" key="1">
    <source>
        <dbReference type="EMBL" id="TQL34078.1"/>
    </source>
</evidence>
<sequence>MIEDVPVAVRVRLAHGVAQRLADEHGVDLLHLKGPAAHASLRDPGRQSLDADVLVRPEHVDRLLDALLQHGWVRVSGFDEGSAFGHAFNLRHEYLGLLDLHRSWPGFGIDATEAFDRLWRDATRIELAHVPCPVPAVPAQRFILLLHAARSGGMAVEDHTRTWLDASDAERAQVRSLAREFDAEVALAAATGELEQFRHHPDYRLWRHFSERDPNRFHEWAGRFQSARGPVAKARVARAFVSVNPDLLREDLGREPTRADYARANLHRLRTAFSQAGILARRGLKRGRA</sequence>
<comment type="caution">
    <text evidence="1">The sequence shown here is derived from an EMBL/GenBank/DDBJ whole genome shotgun (WGS) entry which is preliminary data.</text>
</comment>